<proteinExistence type="inferred from homology"/>
<dbReference type="EMBL" id="CP065997">
    <property type="protein sequence ID" value="QQB34079.1"/>
    <property type="molecule type" value="Genomic_DNA"/>
</dbReference>
<dbReference type="GO" id="GO:0006412">
    <property type="term" value="P:translation"/>
    <property type="evidence" value="ECO:0007669"/>
    <property type="project" value="UniProtKB-UniRule"/>
</dbReference>
<reference evidence="6 7" key="1">
    <citation type="submission" date="2020-12" db="EMBL/GenBank/DDBJ databases">
        <title>FDA dAtabase for Regulatory Grade micrObial Sequences (FDA-ARGOS): Supporting development and validation of Infectious Disease Dx tests.</title>
        <authorList>
            <person name="Sproer C."/>
            <person name="Gronow S."/>
            <person name="Severitt S."/>
            <person name="Schroder I."/>
            <person name="Tallon L."/>
            <person name="Sadzewicz L."/>
            <person name="Zhao X."/>
            <person name="Boylan J."/>
            <person name="Ott S."/>
            <person name="Bowen H."/>
            <person name="Vavikolanu K."/>
            <person name="Mehta A."/>
            <person name="Aluvathingal J."/>
            <person name="Nadendla S."/>
            <person name="Lowell S."/>
            <person name="Myers T."/>
            <person name="Yan Y."/>
            <person name="Sichtig H."/>
        </authorList>
    </citation>
    <scope>NUCLEOTIDE SEQUENCE [LARGE SCALE GENOMIC DNA]</scope>
    <source>
        <strain evidence="6 7">FDAARGOS_1050</strain>
    </source>
</reference>
<evidence type="ECO:0000256" key="5">
    <source>
        <dbReference type="HAMAP-Rule" id="MF_00291"/>
    </source>
</evidence>
<evidence type="ECO:0000256" key="1">
    <source>
        <dbReference type="ARBA" id="ARBA00006242"/>
    </source>
</evidence>
<dbReference type="PANTHER" id="PTHR12534">
    <property type="entry name" value="30S RIBOSOMAL PROTEIN S2 PROKARYOTIC AND ORGANELLAR"/>
    <property type="match status" value="1"/>
</dbReference>
<sequence length="249" mass="27427">MSLMREMLEAGVHFGHQTRYWNPKMAPFIFGHRNKIHIINLEKTVDKYQEATKFVKQLAARGGNILFVGTKRAARELVASEAARCGMPFVDARWLGGMLTNFKTVKTSVKRLKDMEAVVAEGGAERMIKKEGLLFQRELDKLNKSIGGIKDMNGLPDAMFVIDVGYHKIAIAEAKTLGIPVVAVVDTNHSPDGIDYVIPGNDDSAKAIALYAKGIADAVLEGREQNLNGLVEEIGEGQEEFVEVQDNQA</sequence>
<organism evidence="6 7">
    <name type="scientific">Achromobacter deleyi</name>
    <dbReference type="NCBI Taxonomy" id="1353891"/>
    <lineage>
        <taxon>Bacteria</taxon>
        <taxon>Pseudomonadati</taxon>
        <taxon>Pseudomonadota</taxon>
        <taxon>Betaproteobacteria</taxon>
        <taxon>Burkholderiales</taxon>
        <taxon>Alcaligenaceae</taxon>
        <taxon>Achromobacter</taxon>
    </lineage>
</organism>
<dbReference type="Proteomes" id="UP000595231">
    <property type="component" value="Chromosome"/>
</dbReference>
<dbReference type="Gene3D" id="3.40.50.10490">
    <property type="entry name" value="Glucose-6-phosphate isomerase like protein, domain 1"/>
    <property type="match status" value="1"/>
</dbReference>
<keyword evidence="3 5" id="KW-0687">Ribonucleoprotein</keyword>
<dbReference type="InterPro" id="IPR001865">
    <property type="entry name" value="Ribosomal_uS2"/>
</dbReference>
<dbReference type="CDD" id="cd01425">
    <property type="entry name" value="RPS2"/>
    <property type="match status" value="1"/>
</dbReference>
<dbReference type="GO" id="GO:0022627">
    <property type="term" value="C:cytosolic small ribosomal subunit"/>
    <property type="evidence" value="ECO:0007669"/>
    <property type="project" value="TreeGrafter"/>
</dbReference>
<dbReference type="PRINTS" id="PR00395">
    <property type="entry name" value="RIBOSOMALS2"/>
</dbReference>
<dbReference type="NCBIfam" id="TIGR01011">
    <property type="entry name" value="rpsB_bact"/>
    <property type="match status" value="1"/>
</dbReference>
<dbReference type="FunFam" id="1.10.287.610:FF:000001">
    <property type="entry name" value="30S ribosomal protein S2"/>
    <property type="match status" value="1"/>
</dbReference>
<dbReference type="RefSeq" id="WP_054476904.1">
    <property type="nucleotide sequence ID" value="NZ_CP065997.1"/>
</dbReference>
<protein>
    <recommendedName>
        <fullName evidence="4 5">Small ribosomal subunit protein uS2</fullName>
    </recommendedName>
</protein>
<dbReference type="HAMAP" id="MF_00291_B">
    <property type="entry name" value="Ribosomal_uS2_B"/>
    <property type="match status" value="1"/>
</dbReference>
<comment type="similarity">
    <text evidence="1 5">Belongs to the universal ribosomal protein uS2 family.</text>
</comment>
<dbReference type="PANTHER" id="PTHR12534:SF0">
    <property type="entry name" value="SMALL RIBOSOMAL SUBUNIT PROTEIN US2M"/>
    <property type="match status" value="1"/>
</dbReference>
<evidence type="ECO:0000256" key="3">
    <source>
        <dbReference type="ARBA" id="ARBA00023274"/>
    </source>
</evidence>
<keyword evidence="2 5" id="KW-0689">Ribosomal protein</keyword>
<dbReference type="Pfam" id="PF00318">
    <property type="entry name" value="Ribosomal_S2"/>
    <property type="match status" value="1"/>
</dbReference>
<evidence type="ECO:0000256" key="2">
    <source>
        <dbReference type="ARBA" id="ARBA00022980"/>
    </source>
</evidence>
<evidence type="ECO:0000313" key="6">
    <source>
        <dbReference type="EMBL" id="QQB34079.1"/>
    </source>
</evidence>
<evidence type="ECO:0000256" key="4">
    <source>
        <dbReference type="ARBA" id="ARBA00035256"/>
    </source>
</evidence>
<dbReference type="InterPro" id="IPR023591">
    <property type="entry name" value="Ribosomal_uS2_flav_dom_sf"/>
</dbReference>
<accession>A0A7T4B1S9</accession>
<name>A0A7T4B1S9_9BURK</name>
<gene>
    <name evidence="5 6" type="primary">rpsB</name>
    <name evidence="6" type="ORF">I6I07_26280</name>
</gene>
<dbReference type="InterPro" id="IPR005706">
    <property type="entry name" value="Ribosomal_uS2_bac/mit/plastid"/>
</dbReference>
<dbReference type="GO" id="GO:0003735">
    <property type="term" value="F:structural constituent of ribosome"/>
    <property type="evidence" value="ECO:0007669"/>
    <property type="project" value="InterPro"/>
</dbReference>
<dbReference type="AlphaFoldDB" id="A0A7T4B1S9"/>
<dbReference type="PROSITE" id="PS00962">
    <property type="entry name" value="RIBOSOMAL_S2_1"/>
    <property type="match status" value="1"/>
</dbReference>
<dbReference type="SUPFAM" id="SSF52313">
    <property type="entry name" value="Ribosomal protein S2"/>
    <property type="match status" value="1"/>
</dbReference>
<evidence type="ECO:0000313" key="7">
    <source>
        <dbReference type="Proteomes" id="UP000595231"/>
    </source>
</evidence>
<dbReference type="Gene3D" id="1.10.287.610">
    <property type="entry name" value="Helix hairpin bin"/>
    <property type="match status" value="1"/>
</dbReference>
<dbReference type="InterPro" id="IPR018130">
    <property type="entry name" value="Ribosomal_uS2_CS"/>
</dbReference>